<dbReference type="PANTHER" id="PTHR48462:SF1">
    <property type="entry name" value="PROTEIN, PUTATIVE-RELATED"/>
    <property type="match status" value="1"/>
</dbReference>
<accession>A0A9K3H922</accession>
<reference evidence="1" key="2">
    <citation type="submission" date="2020-06" db="EMBL/GenBank/DDBJ databases">
        <title>Helianthus annuus Genome sequencing and assembly Release 2.</title>
        <authorList>
            <person name="Gouzy J."/>
            <person name="Langlade N."/>
            <person name="Munos S."/>
        </authorList>
    </citation>
    <scope>NUCLEOTIDE SEQUENCE</scope>
    <source>
        <tissue evidence="1">Leaves</tissue>
    </source>
</reference>
<comment type="caution">
    <text evidence="1">The sequence shown here is derived from an EMBL/GenBank/DDBJ whole genome shotgun (WGS) entry which is preliminary data.</text>
</comment>
<gene>
    <name evidence="1" type="ORF">HanXRQr2_Chr14g0658681</name>
</gene>
<name>A0A9K3H922_HELAN</name>
<sequence length="63" mass="6942">MAGQVVLKAESEKFAKHEKACVENQYVSIPFIVDTIVSFAPKAVGFQDRVSKAVHNNFSTSKN</sequence>
<proteinExistence type="predicted"/>
<dbReference type="EMBL" id="MNCJ02000329">
    <property type="protein sequence ID" value="KAF5770368.1"/>
    <property type="molecule type" value="Genomic_DNA"/>
</dbReference>
<dbReference type="Proteomes" id="UP000215914">
    <property type="component" value="Unassembled WGS sequence"/>
</dbReference>
<dbReference type="AlphaFoldDB" id="A0A9K3H922"/>
<dbReference type="PANTHER" id="PTHR48462">
    <property type="entry name" value="PROTEIN, PUTATIVE-RELATED"/>
    <property type="match status" value="1"/>
</dbReference>
<evidence type="ECO:0000313" key="1">
    <source>
        <dbReference type="EMBL" id="KAF5770368.1"/>
    </source>
</evidence>
<organism evidence="1 2">
    <name type="scientific">Helianthus annuus</name>
    <name type="common">Common sunflower</name>
    <dbReference type="NCBI Taxonomy" id="4232"/>
    <lineage>
        <taxon>Eukaryota</taxon>
        <taxon>Viridiplantae</taxon>
        <taxon>Streptophyta</taxon>
        <taxon>Embryophyta</taxon>
        <taxon>Tracheophyta</taxon>
        <taxon>Spermatophyta</taxon>
        <taxon>Magnoliopsida</taxon>
        <taxon>eudicotyledons</taxon>
        <taxon>Gunneridae</taxon>
        <taxon>Pentapetalae</taxon>
        <taxon>asterids</taxon>
        <taxon>campanulids</taxon>
        <taxon>Asterales</taxon>
        <taxon>Asteraceae</taxon>
        <taxon>Asteroideae</taxon>
        <taxon>Heliantheae alliance</taxon>
        <taxon>Heliantheae</taxon>
        <taxon>Helianthus</taxon>
    </lineage>
</organism>
<dbReference type="Gramene" id="mRNA:HanXRQr2_Chr14g0658681">
    <property type="protein sequence ID" value="CDS:HanXRQr2_Chr14g0658681.1"/>
    <property type="gene ID" value="HanXRQr2_Chr14g0658681"/>
</dbReference>
<protein>
    <submittedName>
        <fullName evidence="1">Uncharacterized protein</fullName>
    </submittedName>
</protein>
<reference evidence="1" key="1">
    <citation type="journal article" date="2017" name="Nature">
        <title>The sunflower genome provides insights into oil metabolism, flowering and Asterid evolution.</title>
        <authorList>
            <person name="Badouin H."/>
            <person name="Gouzy J."/>
            <person name="Grassa C.J."/>
            <person name="Murat F."/>
            <person name="Staton S.E."/>
            <person name="Cottret L."/>
            <person name="Lelandais-Briere C."/>
            <person name="Owens G.L."/>
            <person name="Carrere S."/>
            <person name="Mayjonade B."/>
            <person name="Legrand L."/>
            <person name="Gill N."/>
            <person name="Kane N.C."/>
            <person name="Bowers J.E."/>
            <person name="Hubner S."/>
            <person name="Bellec A."/>
            <person name="Berard A."/>
            <person name="Berges H."/>
            <person name="Blanchet N."/>
            <person name="Boniface M.C."/>
            <person name="Brunel D."/>
            <person name="Catrice O."/>
            <person name="Chaidir N."/>
            <person name="Claudel C."/>
            <person name="Donnadieu C."/>
            <person name="Faraut T."/>
            <person name="Fievet G."/>
            <person name="Helmstetter N."/>
            <person name="King M."/>
            <person name="Knapp S.J."/>
            <person name="Lai Z."/>
            <person name="Le Paslier M.C."/>
            <person name="Lippi Y."/>
            <person name="Lorenzon L."/>
            <person name="Mandel J.R."/>
            <person name="Marage G."/>
            <person name="Marchand G."/>
            <person name="Marquand E."/>
            <person name="Bret-Mestries E."/>
            <person name="Morien E."/>
            <person name="Nambeesan S."/>
            <person name="Nguyen T."/>
            <person name="Pegot-Espagnet P."/>
            <person name="Pouilly N."/>
            <person name="Raftis F."/>
            <person name="Sallet E."/>
            <person name="Schiex T."/>
            <person name="Thomas J."/>
            <person name="Vandecasteele C."/>
            <person name="Vares D."/>
            <person name="Vear F."/>
            <person name="Vautrin S."/>
            <person name="Crespi M."/>
            <person name="Mangin B."/>
            <person name="Burke J.M."/>
            <person name="Salse J."/>
            <person name="Munos S."/>
            <person name="Vincourt P."/>
            <person name="Rieseberg L.H."/>
            <person name="Langlade N.B."/>
        </authorList>
    </citation>
    <scope>NUCLEOTIDE SEQUENCE</scope>
    <source>
        <tissue evidence="1">Leaves</tissue>
    </source>
</reference>
<evidence type="ECO:0000313" key="2">
    <source>
        <dbReference type="Proteomes" id="UP000215914"/>
    </source>
</evidence>
<keyword evidence="2" id="KW-1185">Reference proteome</keyword>